<sequence length="111" mass="12393">MDELQNGGSQALPFARAGGSEVNLPRAHERYSVYLNDQFVGHKTLLKQVQSPDEIGSYLNRCNIEQFTTDVEGDHYKISATHDSIAREIRTHLNAYLDTHTTGVTSDQPGF</sequence>
<dbReference type="Proteomes" id="UP001579974">
    <property type="component" value="Unassembled WGS sequence"/>
</dbReference>
<organism evidence="1 2">
    <name type="scientific">Alicyclobacillus fastidiosus</name>
    <dbReference type="NCBI Taxonomy" id="392011"/>
    <lineage>
        <taxon>Bacteria</taxon>
        <taxon>Bacillati</taxon>
        <taxon>Bacillota</taxon>
        <taxon>Bacilli</taxon>
        <taxon>Bacillales</taxon>
        <taxon>Alicyclobacillaceae</taxon>
        <taxon>Alicyclobacillus</taxon>
    </lineage>
</organism>
<name>A0ABV5ACW8_9BACL</name>
<evidence type="ECO:0000313" key="2">
    <source>
        <dbReference type="Proteomes" id="UP001579974"/>
    </source>
</evidence>
<accession>A0ABV5ACW8</accession>
<protein>
    <submittedName>
        <fullName evidence="1">Uncharacterized protein</fullName>
    </submittedName>
</protein>
<gene>
    <name evidence="1" type="ORF">KKP3000_003292</name>
</gene>
<comment type="caution">
    <text evidence="1">The sequence shown here is derived from an EMBL/GenBank/DDBJ whole genome shotgun (WGS) entry which is preliminary data.</text>
</comment>
<dbReference type="RefSeq" id="WP_275476295.1">
    <property type="nucleotide sequence ID" value="NZ_CP162940.1"/>
</dbReference>
<dbReference type="EMBL" id="JBDXSU010000004">
    <property type="protein sequence ID" value="MFB5189901.1"/>
    <property type="molecule type" value="Genomic_DNA"/>
</dbReference>
<evidence type="ECO:0000313" key="1">
    <source>
        <dbReference type="EMBL" id="MFB5189901.1"/>
    </source>
</evidence>
<keyword evidence="2" id="KW-1185">Reference proteome</keyword>
<proteinExistence type="predicted"/>
<reference evidence="1 2" key="1">
    <citation type="journal article" date="2024" name="Int. J. Mol. Sci.">
        <title>Exploration of Alicyclobacillus spp. Genome in Search of Antibiotic Resistance.</title>
        <authorList>
            <person name="Bucka-Kolendo J."/>
            <person name="Kiousi D.E."/>
            <person name="Dekowska A."/>
            <person name="Mikolajczuk-Szczyrba A."/>
            <person name="Karadedos D.M."/>
            <person name="Michael P."/>
            <person name="Galanis A."/>
            <person name="Sokolowska B."/>
        </authorList>
    </citation>
    <scope>NUCLEOTIDE SEQUENCE [LARGE SCALE GENOMIC DNA]</scope>
    <source>
        <strain evidence="1 2">KKP 3000</strain>
    </source>
</reference>